<protein>
    <recommendedName>
        <fullName evidence="4">GIY-YIG domain-containing protein</fullName>
    </recommendedName>
</protein>
<comment type="caution">
    <text evidence="2">The sequence shown here is derived from an EMBL/GenBank/DDBJ whole genome shotgun (WGS) entry which is preliminary data.</text>
</comment>
<evidence type="ECO:0000313" key="3">
    <source>
        <dbReference type="Proteomes" id="UP000053669"/>
    </source>
</evidence>
<gene>
    <name evidence="2" type="ORF">AQJ46_37860</name>
</gene>
<sequence>MTDIDTQFLRSLFDEEGSLHTAGRTALYRLHGPEGLLYVGISTCPLTRIRTHLQQQPWGRRVIAIRIDYPDDAHAAEREAVQAERPLHNVVFNGMTPPPPPDRASRLRSELAAQQRRLEELEAAVPESTTHLRLILRGIDAAQTKIVKLARKAEEAEAAQPSPGRPTRRAKP</sequence>
<dbReference type="AlphaFoldDB" id="A0A101RRG6"/>
<name>A0A101RRG6_9ACTN</name>
<reference evidence="2 3" key="1">
    <citation type="submission" date="2015-10" db="EMBL/GenBank/DDBJ databases">
        <title>Draft genome sequence of Streptomyces canus DSM 40017, type strain for the species Streptomyces canus.</title>
        <authorList>
            <person name="Ruckert C."/>
            <person name="Winkler A."/>
            <person name="Kalinowski J."/>
            <person name="Kampfer P."/>
            <person name="Glaeser S."/>
        </authorList>
    </citation>
    <scope>NUCLEOTIDE SEQUENCE [LARGE SCALE GENOMIC DNA]</scope>
    <source>
        <strain evidence="2 3">DSM 40017</strain>
    </source>
</reference>
<dbReference type="RefSeq" id="WP_059209870.1">
    <property type="nucleotide sequence ID" value="NZ_KQ948670.1"/>
</dbReference>
<organism evidence="2 3">
    <name type="scientific">Streptomyces canus</name>
    <dbReference type="NCBI Taxonomy" id="58343"/>
    <lineage>
        <taxon>Bacteria</taxon>
        <taxon>Bacillati</taxon>
        <taxon>Actinomycetota</taxon>
        <taxon>Actinomycetes</taxon>
        <taxon>Kitasatosporales</taxon>
        <taxon>Streptomycetaceae</taxon>
        <taxon>Streptomyces</taxon>
        <taxon>Streptomyces aurantiacus group</taxon>
    </lineage>
</organism>
<evidence type="ECO:0008006" key="4">
    <source>
        <dbReference type="Google" id="ProtNLM"/>
    </source>
</evidence>
<dbReference type="EMBL" id="LMWU01000045">
    <property type="protein sequence ID" value="KUN60378.1"/>
    <property type="molecule type" value="Genomic_DNA"/>
</dbReference>
<dbReference type="Proteomes" id="UP000053669">
    <property type="component" value="Unassembled WGS sequence"/>
</dbReference>
<evidence type="ECO:0000256" key="1">
    <source>
        <dbReference type="SAM" id="MobiDB-lite"/>
    </source>
</evidence>
<evidence type="ECO:0000313" key="2">
    <source>
        <dbReference type="EMBL" id="KUN60378.1"/>
    </source>
</evidence>
<accession>A0A101RRG6</accession>
<feature type="region of interest" description="Disordered" evidence="1">
    <location>
        <begin position="151"/>
        <end position="172"/>
    </location>
</feature>
<proteinExistence type="predicted"/>